<keyword evidence="1" id="KW-0732">Signal</keyword>
<protein>
    <submittedName>
        <fullName evidence="2">Uncharacterized protein</fullName>
    </submittedName>
</protein>
<reference evidence="3" key="1">
    <citation type="submission" date="2013-02" db="EMBL/GenBank/DDBJ databases">
        <authorList>
            <consortium name="The Broad Institute Genome Sequencing Platform"/>
            <person name="Cuomo C."/>
            <person name="Becnel J."/>
            <person name="Sanscrainte N."/>
            <person name="Walker B."/>
            <person name="Young S.K."/>
            <person name="Zeng Q."/>
            <person name="Gargeya S."/>
            <person name="Fitzgerald M."/>
            <person name="Haas B."/>
            <person name="Abouelleil A."/>
            <person name="Alvarado L."/>
            <person name="Arachchi H.M."/>
            <person name="Berlin A.M."/>
            <person name="Chapman S.B."/>
            <person name="Dewar J."/>
            <person name="Goldberg J."/>
            <person name="Griggs A."/>
            <person name="Gujja S."/>
            <person name="Hansen M."/>
            <person name="Howarth C."/>
            <person name="Imamovic A."/>
            <person name="Larimer J."/>
            <person name="McCowan C."/>
            <person name="Murphy C."/>
            <person name="Neiman D."/>
            <person name="Pearson M."/>
            <person name="Priest M."/>
            <person name="Roberts A."/>
            <person name="Saif S."/>
            <person name="Shea T."/>
            <person name="Sisk P."/>
            <person name="Sykes S."/>
            <person name="Wortman J."/>
            <person name="Nusbaum C."/>
            <person name="Birren B."/>
        </authorList>
    </citation>
    <scope>NUCLEOTIDE SEQUENCE [LARGE SCALE GENOMIC DNA]</scope>
    <source>
        <strain evidence="3">PRA339</strain>
    </source>
</reference>
<accession>A0A059EWJ9</accession>
<name>A0A059EWJ9_9MICR</name>
<evidence type="ECO:0000313" key="3">
    <source>
        <dbReference type="Proteomes" id="UP000030655"/>
    </source>
</evidence>
<reference evidence="2 3" key="2">
    <citation type="submission" date="2014-03" db="EMBL/GenBank/DDBJ databases">
        <title>The Genome Sequence of Anncaliia algerae insect isolate PRA339.</title>
        <authorList>
            <consortium name="The Broad Institute Genome Sequencing Platform"/>
            <consortium name="The Broad Institute Genome Sequencing Center for Infectious Disease"/>
            <person name="Cuomo C."/>
            <person name="Becnel J."/>
            <person name="Sanscrainte N."/>
            <person name="Walker B."/>
            <person name="Young S.K."/>
            <person name="Zeng Q."/>
            <person name="Gargeya S."/>
            <person name="Fitzgerald M."/>
            <person name="Haas B."/>
            <person name="Abouelleil A."/>
            <person name="Alvarado L."/>
            <person name="Arachchi H.M."/>
            <person name="Berlin A.M."/>
            <person name="Chapman S.B."/>
            <person name="Dewar J."/>
            <person name="Goldberg J."/>
            <person name="Griggs A."/>
            <person name="Gujja S."/>
            <person name="Hansen M."/>
            <person name="Howarth C."/>
            <person name="Imamovic A."/>
            <person name="Larimer J."/>
            <person name="McCowan C."/>
            <person name="Murphy C."/>
            <person name="Neiman D."/>
            <person name="Pearson M."/>
            <person name="Priest M."/>
            <person name="Roberts A."/>
            <person name="Saif S."/>
            <person name="Shea T."/>
            <person name="Sisk P."/>
            <person name="Sykes S."/>
            <person name="Wortman J."/>
            <person name="Nusbaum C."/>
            <person name="Birren B."/>
        </authorList>
    </citation>
    <scope>NUCLEOTIDE SEQUENCE [LARGE SCALE GENOMIC DNA]</scope>
    <source>
        <strain evidence="2 3">PRA339</strain>
    </source>
</reference>
<proteinExistence type="predicted"/>
<dbReference type="EMBL" id="KK365369">
    <property type="protein sequence ID" value="KCZ79104.1"/>
    <property type="molecule type" value="Genomic_DNA"/>
</dbReference>
<sequence length="198" mass="23935">MYLSKLMLFFTLFLFTSNICLTNKLEISLEYIFYETLNMEDDYKEFNNERIPILMSSLESFLDCYIEPFLKIFYELDVDRLGIFLLISKTTDNYDDFMGLVNGMLSDIDFILDFYKIECFTQDFYNIYKIYEKYPFKIFEAFFEDENFKNLGMLLICMKIFLKSFNDGFYIYKRNLEILVITENIAEQYNPYELNIVA</sequence>
<feature type="chain" id="PRO_5001571632" evidence="1">
    <location>
        <begin position="23"/>
        <end position="198"/>
    </location>
</feature>
<gene>
    <name evidence="2" type="ORF">H312_03510</name>
</gene>
<dbReference type="HOGENOM" id="CLU_1377786_0_0_1"/>
<dbReference type="AlphaFoldDB" id="A0A059EWJ9"/>
<evidence type="ECO:0000313" key="2">
    <source>
        <dbReference type="EMBL" id="KCZ79104.1"/>
    </source>
</evidence>
<feature type="signal peptide" evidence="1">
    <location>
        <begin position="1"/>
        <end position="22"/>
    </location>
</feature>
<evidence type="ECO:0000256" key="1">
    <source>
        <dbReference type="SAM" id="SignalP"/>
    </source>
</evidence>
<organism evidence="2 3">
    <name type="scientific">Anncaliia algerae PRA339</name>
    <dbReference type="NCBI Taxonomy" id="1288291"/>
    <lineage>
        <taxon>Eukaryota</taxon>
        <taxon>Fungi</taxon>
        <taxon>Fungi incertae sedis</taxon>
        <taxon>Microsporidia</taxon>
        <taxon>Tubulinosematoidea</taxon>
        <taxon>Tubulinosematidae</taxon>
        <taxon>Anncaliia</taxon>
    </lineage>
</organism>
<dbReference type="VEuPathDB" id="MicrosporidiaDB:H312_03510"/>
<dbReference type="OrthoDB" id="10314087at2759"/>
<keyword evidence="3" id="KW-1185">Reference proteome</keyword>
<dbReference type="Proteomes" id="UP000030655">
    <property type="component" value="Unassembled WGS sequence"/>
</dbReference>